<dbReference type="InterPro" id="IPR011990">
    <property type="entry name" value="TPR-like_helical_dom_sf"/>
</dbReference>
<evidence type="ECO:0000313" key="2">
    <source>
        <dbReference type="EMBL" id="MCR6503738.1"/>
    </source>
</evidence>
<dbReference type="Pfam" id="PF12771">
    <property type="entry name" value="SusD-like_2"/>
    <property type="match status" value="1"/>
</dbReference>
<reference evidence="2" key="1">
    <citation type="journal article" date="2022" name="Arch. Microbiol.">
        <title>Bacteroides muris sp. nov. isolated from the cecum of wild-derived house mice.</title>
        <authorList>
            <person name="Fokt H."/>
            <person name="Unni R."/>
            <person name="Repnik U."/>
            <person name="Schmitz R.A."/>
            <person name="Bramkamp M."/>
            <person name="Baines J.F."/>
            <person name="Unterweger D."/>
        </authorList>
    </citation>
    <scope>NUCLEOTIDE SEQUENCE</scope>
    <source>
        <strain evidence="2">KH365_2</strain>
    </source>
</reference>
<dbReference type="AlphaFoldDB" id="A0A9X2NNY9"/>
<dbReference type="SUPFAM" id="SSF48452">
    <property type="entry name" value="TPR-like"/>
    <property type="match status" value="1"/>
</dbReference>
<dbReference type="InterPro" id="IPR024302">
    <property type="entry name" value="SusD-like"/>
</dbReference>
<dbReference type="Pfam" id="PF12741">
    <property type="entry name" value="SusD-like"/>
    <property type="match status" value="1"/>
</dbReference>
<keyword evidence="2" id="KW-0449">Lipoprotein</keyword>
<reference evidence="2" key="2">
    <citation type="submission" date="2022-04" db="EMBL/GenBank/DDBJ databases">
        <authorList>
            <person name="Fokt H."/>
            <person name="Baines J."/>
        </authorList>
    </citation>
    <scope>NUCLEOTIDE SEQUENCE</scope>
    <source>
        <strain evidence="2">KH365_2</strain>
    </source>
</reference>
<evidence type="ECO:0000313" key="3">
    <source>
        <dbReference type="Proteomes" id="UP001143192"/>
    </source>
</evidence>
<dbReference type="Gene3D" id="1.25.40.390">
    <property type="match status" value="1"/>
</dbReference>
<keyword evidence="3" id="KW-1185">Reference proteome</keyword>
<gene>
    <name evidence="2" type="ORF">M1B79_03370</name>
</gene>
<protein>
    <submittedName>
        <fullName evidence="2">SusD/RagB family nutrient-binding outer membrane lipoprotein</fullName>
    </submittedName>
</protein>
<feature type="chain" id="PRO_5040859471" evidence="1">
    <location>
        <begin position="25"/>
        <end position="580"/>
    </location>
</feature>
<proteinExistence type="predicted"/>
<dbReference type="InterPro" id="IPR041662">
    <property type="entry name" value="SusD-like_2"/>
</dbReference>
<dbReference type="Proteomes" id="UP001143192">
    <property type="component" value="Unassembled WGS sequence"/>
</dbReference>
<evidence type="ECO:0000256" key="1">
    <source>
        <dbReference type="SAM" id="SignalP"/>
    </source>
</evidence>
<organism evidence="2 3">
    <name type="scientific">Bacteroides muris</name>
    <name type="common">ex Fokt et al. 2023</name>
    <dbReference type="NCBI Taxonomy" id="2937417"/>
    <lineage>
        <taxon>Bacteria</taxon>
        <taxon>Pseudomonadati</taxon>
        <taxon>Bacteroidota</taxon>
        <taxon>Bacteroidia</taxon>
        <taxon>Bacteroidales</taxon>
        <taxon>Bacteroidaceae</taxon>
        <taxon>Bacteroides</taxon>
    </lineage>
</organism>
<name>A0A9X2NNY9_9BACE</name>
<feature type="signal peptide" evidence="1">
    <location>
        <begin position="1"/>
        <end position="24"/>
    </location>
</feature>
<dbReference type="PROSITE" id="PS51257">
    <property type="entry name" value="PROKAR_LIPOPROTEIN"/>
    <property type="match status" value="1"/>
</dbReference>
<sequence>MKLYKSFILGVTSLMMLASCTDWLDVNEDPNTPAQESVSVSTLLPWVQYHLGYAVGSQGYRSQFICNAFTSTNRSNNEGCYAQWEPTTGLCTTSYQQFFVGCGPNIVDMYDKAVDAGAWHYAAAAKLLKSFGFILLADMYGEMPYYEANSVSVYPKYDSGETIYKECLKDIDEAIENFAKTQALGQPDLSEGDSWNGGNIDKWVKMAYLLKARTINQLSKKSAYYDPALILDCLAKAQQSIDDDTYIQHQDIKETSKDFISTDPMQTNFNWNQTYNGRRHMTMPTKWLTDLLTNFDGKGIEDPRVDKILAWREFSDNGKKVWKRGIGVDMQSDVRLPNGLANFISRKNGGWNPSDETRAADSVYVGIYAGSIGVYGTENCFYRSVEGWYPSSGNVFVRPDSHYLWATYSEACFIKAEVLFKQGKRAEAYKAYKDGIRANIDELNRMLTTLWQGGDYATCPSFGPMEQSKIDAFMDGAIGTGADLTLAKIMTQKFIAMLYSTVNWNDMRRHDYQNYMGWEIPKEYYSNAKALLAIPQGKLWRRIKQCSHEINYNAVQLGAIQPNFNDDDIWTYPVWWDEAD</sequence>
<comment type="caution">
    <text evidence="2">The sequence shown here is derived from an EMBL/GenBank/DDBJ whole genome shotgun (WGS) entry which is preliminary data.</text>
</comment>
<dbReference type="RefSeq" id="WP_257930751.1">
    <property type="nucleotide sequence ID" value="NZ_JAMZED010000005.1"/>
</dbReference>
<keyword evidence="1" id="KW-0732">Signal</keyword>
<dbReference type="EMBL" id="JAMZED010000005">
    <property type="protein sequence ID" value="MCR6503738.1"/>
    <property type="molecule type" value="Genomic_DNA"/>
</dbReference>
<accession>A0A9X2NNY9</accession>